<keyword evidence="1" id="KW-0472">Membrane</keyword>
<reference evidence="2 3" key="1">
    <citation type="submission" date="2023-05" db="EMBL/GenBank/DDBJ databases">
        <title>Draft genome sequence of Streptomyces sp. B-S-A8 isolated from a cave soil in Thailand.</title>
        <authorList>
            <person name="Chamroensaksri N."/>
            <person name="Muangham S."/>
        </authorList>
    </citation>
    <scope>NUCLEOTIDE SEQUENCE [LARGE SCALE GENOMIC DNA]</scope>
    <source>
        <strain evidence="2 3">B-S-A8</strain>
    </source>
</reference>
<protein>
    <recommendedName>
        <fullName evidence="4">DUF3311 domain-containing protein</fullName>
    </recommendedName>
</protein>
<organism evidence="2 3">
    <name type="scientific">Streptomyces solicavernae</name>
    <dbReference type="NCBI Taxonomy" id="3043614"/>
    <lineage>
        <taxon>Bacteria</taxon>
        <taxon>Bacillati</taxon>
        <taxon>Actinomycetota</taxon>
        <taxon>Actinomycetes</taxon>
        <taxon>Kitasatosporales</taxon>
        <taxon>Streptomycetaceae</taxon>
        <taxon>Streptomyces</taxon>
    </lineage>
</organism>
<dbReference type="Proteomes" id="UP001224661">
    <property type="component" value="Unassembled WGS sequence"/>
</dbReference>
<dbReference type="RefSeq" id="WP_282514114.1">
    <property type="nucleotide sequence ID" value="NZ_JASCIR010000012.1"/>
</dbReference>
<dbReference type="EMBL" id="JASCIR010000012">
    <property type="protein sequence ID" value="MDI3387769.1"/>
    <property type="molecule type" value="Genomic_DNA"/>
</dbReference>
<comment type="caution">
    <text evidence="2">The sequence shown here is derived from an EMBL/GenBank/DDBJ whole genome shotgun (WGS) entry which is preliminary data.</text>
</comment>
<keyword evidence="1" id="KW-0812">Transmembrane</keyword>
<keyword evidence="1" id="KW-1133">Transmembrane helix</keyword>
<gene>
    <name evidence="2" type="ORF">QIS99_16400</name>
</gene>
<accession>A0ABT6RTL2</accession>
<name>A0ABT6RTL2_9ACTN</name>
<sequence length="71" mass="7765">MSQRHLAYLAVPAAGFLATPYLPFVNSTHLWFGLPSVLVWCVLWTVGTTAALALYEAHAPHPEDTDEEAAK</sequence>
<evidence type="ECO:0000256" key="1">
    <source>
        <dbReference type="SAM" id="Phobius"/>
    </source>
</evidence>
<evidence type="ECO:0000313" key="2">
    <source>
        <dbReference type="EMBL" id="MDI3387769.1"/>
    </source>
</evidence>
<evidence type="ECO:0008006" key="4">
    <source>
        <dbReference type="Google" id="ProtNLM"/>
    </source>
</evidence>
<evidence type="ECO:0000313" key="3">
    <source>
        <dbReference type="Proteomes" id="UP001224661"/>
    </source>
</evidence>
<keyword evidence="3" id="KW-1185">Reference proteome</keyword>
<feature type="transmembrane region" description="Helical" evidence="1">
    <location>
        <begin position="30"/>
        <end position="55"/>
    </location>
</feature>
<feature type="transmembrane region" description="Helical" evidence="1">
    <location>
        <begin position="7"/>
        <end position="24"/>
    </location>
</feature>
<proteinExistence type="predicted"/>